<dbReference type="AlphaFoldDB" id="A0A249KRI5"/>
<organism evidence="5 6">
    <name type="scientific">Candidatus Planktophila vernalis</name>
    <dbReference type="NCBI Taxonomy" id="1884907"/>
    <lineage>
        <taxon>Bacteria</taxon>
        <taxon>Bacillati</taxon>
        <taxon>Actinomycetota</taxon>
        <taxon>Actinomycetes</taxon>
        <taxon>Candidatus Nanopelagicales</taxon>
        <taxon>Candidatus Nanopelagicaceae</taxon>
        <taxon>Candidatus Planktophila</taxon>
    </lineage>
</organism>
<proteinExistence type="predicted"/>
<dbReference type="GO" id="GO:0008237">
    <property type="term" value="F:metallopeptidase activity"/>
    <property type="evidence" value="ECO:0007669"/>
    <property type="project" value="InterPro"/>
</dbReference>
<evidence type="ECO:0000256" key="2">
    <source>
        <dbReference type="ARBA" id="ARBA00023326"/>
    </source>
</evidence>
<dbReference type="InterPro" id="IPR036116">
    <property type="entry name" value="FN3_sf"/>
</dbReference>
<name>A0A249KRI5_9ACTN</name>
<protein>
    <submittedName>
        <fullName evidence="5">Fibronectin domain-containing protein</fullName>
    </submittedName>
</protein>
<evidence type="ECO:0000313" key="6">
    <source>
        <dbReference type="Proteomes" id="UP000217186"/>
    </source>
</evidence>
<gene>
    <name evidence="5" type="ORF">A7sIIA15_00580</name>
</gene>
<keyword evidence="2" id="KW-0624">Polysaccharide degradation</keyword>
<dbReference type="SUPFAM" id="SSF49265">
    <property type="entry name" value="Fibronectin type III"/>
    <property type="match status" value="1"/>
</dbReference>
<dbReference type="OrthoDB" id="1253390at2"/>
<dbReference type="PROSITE" id="PS50853">
    <property type="entry name" value="FN3"/>
    <property type="match status" value="1"/>
</dbReference>
<dbReference type="InterPro" id="IPR003961">
    <property type="entry name" value="FN3_dom"/>
</dbReference>
<dbReference type="Gene3D" id="2.120.10.70">
    <property type="entry name" value="Fucose-specific lectin"/>
    <property type="match status" value="1"/>
</dbReference>
<keyword evidence="3" id="KW-0732">Signal</keyword>
<dbReference type="KEGG" id="pvn:A7sIIA15_00580"/>
<keyword evidence="6" id="KW-1185">Reference proteome</keyword>
<keyword evidence="1" id="KW-0378">Hydrolase</keyword>
<feature type="domain" description="Fibronectin type-III" evidence="4">
    <location>
        <begin position="330"/>
        <end position="419"/>
    </location>
</feature>
<evidence type="ECO:0000259" key="4">
    <source>
        <dbReference type="PROSITE" id="PS50853"/>
    </source>
</evidence>
<sequence>MRKILLKKARVSVVALVLLASIFSAPSAEALYKVIPATQWGHIYAGTATLAKPEQRAPAKNLQAKSKIEVKYNNFPDWAKEEVQAAVDVWAANFASTVTIKIDASWGRSSSWGILGSARPGSFYSGFSGAPDPSLWYTSALANALAGKDLDKANPEMIIQVNSSAAWNTRGDGMPSNNEYDLESVFLHEIAHGLGFLSNDAYDAFYGIASLDQPTPFDAYAQTEDGRRLADLPSPSLELGRALTSSLVWSGPLGIKANNGVKPKLYTPSRYQSGSSTSHLDEATFSKTGLDSVMTPNLDPGEIFKEPGPLLLAMMEDMRNKPPAGIATGLPESPRNVQAFIGDTSVLVSFDPPVNIRTAQVSEYIVKNLKTGVEKKSLSSPVVITGLKNGTSYTFSVVAKNSLGLSAPATSKSVTPQAGWRSSVLDSTADGKSVSSTVFNGQPTVAYTDTKSGDLKLATYDGKVWKKLTVDGAGGTSGRTTHPISGEISMCVNGSGKKQTLHLFYSDSTDKDLRYAAYNGKSFTFNVVDGDGPSVNDYLDSNRVRTSSDVSVSNACVATASAIQVFYRDESQGVLLGAVKTKAPGWTYEMVDGDRKTDGRTTGDVGFHLQAIFDGVKTYVAYDSVVTMNQKKEITSGAIRVATRTGSDANTWSYQTLDIATDEASVFGYDVAMSKVNGDVLITWLATSAATFPKPNQLRWAMLSKPLEISKITTENFGIPGEYLSTDGKTILFNCQERLCSVDTTKKDLGQSAISLIRSTQGSEPTQSTWVIVNKIKYVLATVNGKLALLKP</sequence>
<dbReference type="InterPro" id="IPR024079">
    <property type="entry name" value="MetalloPept_cat_dom_sf"/>
</dbReference>
<evidence type="ECO:0000256" key="1">
    <source>
        <dbReference type="ARBA" id="ARBA00023295"/>
    </source>
</evidence>
<feature type="signal peptide" evidence="3">
    <location>
        <begin position="1"/>
        <end position="30"/>
    </location>
</feature>
<dbReference type="Gene3D" id="2.60.40.10">
    <property type="entry name" value="Immunoglobulins"/>
    <property type="match status" value="1"/>
</dbReference>
<dbReference type="InterPro" id="IPR013783">
    <property type="entry name" value="Ig-like_fold"/>
</dbReference>
<dbReference type="CDD" id="cd00063">
    <property type="entry name" value="FN3"/>
    <property type="match status" value="1"/>
</dbReference>
<evidence type="ECO:0000256" key="3">
    <source>
        <dbReference type="SAM" id="SignalP"/>
    </source>
</evidence>
<keyword evidence="1" id="KW-0326">Glycosidase</keyword>
<dbReference type="EMBL" id="CP016776">
    <property type="protein sequence ID" value="ASY19413.1"/>
    <property type="molecule type" value="Genomic_DNA"/>
</dbReference>
<evidence type="ECO:0000313" key="5">
    <source>
        <dbReference type="EMBL" id="ASY19413.1"/>
    </source>
</evidence>
<feature type="chain" id="PRO_5012467860" evidence="3">
    <location>
        <begin position="31"/>
        <end position="792"/>
    </location>
</feature>
<dbReference type="RefSeq" id="WP_095685332.1">
    <property type="nucleotide sequence ID" value="NZ_CP016776.1"/>
</dbReference>
<dbReference type="GO" id="GO:0000272">
    <property type="term" value="P:polysaccharide catabolic process"/>
    <property type="evidence" value="ECO:0007669"/>
    <property type="project" value="UniProtKB-KW"/>
</dbReference>
<dbReference type="Gene3D" id="3.40.390.10">
    <property type="entry name" value="Collagenase (Catalytic Domain)"/>
    <property type="match status" value="1"/>
</dbReference>
<dbReference type="SUPFAM" id="SSF55486">
    <property type="entry name" value="Metalloproteases ('zincins'), catalytic domain"/>
    <property type="match status" value="1"/>
</dbReference>
<keyword evidence="2" id="KW-0119">Carbohydrate metabolism</keyword>
<dbReference type="Pfam" id="PF00041">
    <property type="entry name" value="fn3"/>
    <property type="match status" value="1"/>
</dbReference>
<accession>A0A249KRI5</accession>
<dbReference type="Proteomes" id="UP000217186">
    <property type="component" value="Chromosome"/>
</dbReference>
<dbReference type="GO" id="GO:0016798">
    <property type="term" value="F:hydrolase activity, acting on glycosyl bonds"/>
    <property type="evidence" value="ECO:0007669"/>
    <property type="project" value="UniProtKB-KW"/>
</dbReference>
<reference evidence="5 6" key="1">
    <citation type="submission" date="2016-07" db="EMBL/GenBank/DDBJ databases">
        <title>High microdiversification within the ubiquitous acI lineage of Actinobacteria.</title>
        <authorList>
            <person name="Neuenschwander S.M."/>
            <person name="Salcher M."/>
            <person name="Ghai R."/>
            <person name="Pernthaler J."/>
        </authorList>
    </citation>
    <scope>NUCLEOTIDE SEQUENCE [LARGE SCALE GENOMIC DNA]</scope>
    <source>
        <strain evidence="5">MMS-IIA-15</strain>
    </source>
</reference>
<dbReference type="SMART" id="SM00060">
    <property type="entry name" value="FN3"/>
    <property type="match status" value="1"/>
</dbReference>
<dbReference type="SUPFAM" id="SSF89372">
    <property type="entry name" value="Fucose-specific lectin"/>
    <property type="match status" value="1"/>
</dbReference>